<dbReference type="InterPro" id="IPR036053">
    <property type="entry name" value="PABP-dom"/>
</dbReference>
<evidence type="ECO:0000256" key="3">
    <source>
        <dbReference type="PROSITE-ProRule" id="PRU00176"/>
    </source>
</evidence>
<sequence length="812" mass="88451">MFNARPHPHLKGTILHISNLPASMSNGEIAELFQDCLPIRLNLGREAVDMYGSIEGTVEFRDSVRAEKALTTLSNLFQLSPYPPPFVPLPAPVDSVPRVISGFPEGTSPGLIWEALRPAALRSLILPHQNWDTGYSPEALVEFWYEDDARWFEINPPIMPTGEVLSIVPYNPRRQLPIPIAPLSPNLRSMSNMSSPSSYYFRSPFLGFSPLAPSFVPNGGGMNGSWKASPPLSQIPMPIMNGSSPNMLGLASPNLNAGHYGPGQQVQPAPSFGPGSTSVSGLIDPCNLFCKNLDPSMSSNDMFTHFRVFGRIVSARVMRDDAGNSKGFGFVSYQTPQEAHAALVAMDGALLGSKRMVVRLHEPKKLRGEKLAELRLKGSPDGPSVGYHAAFPSIPGHLEGQSMGLGLGLGLAPESGSHSRRNSDPAEAMTFQTRAQSLSRNNLFSSSPEKRHEALMIEQGKREHAITSIDFSQGVDQLVSMLTGSNPTMTQGSADEESVDENLQIPSVVVIKTEPSRESSREEITLSKTPNLSRTNSLAGKTEHNRLLAGISLIEPTYAEEIADMILTLKKKERALCLFNTDFLREKVAEAKGVILSLEDDADEGYDDGDDEAEEDEEMKADTGSKFEYYGADASLENSIAEPHPISLDQLRPPSFAMPQRTQSAPINPTFPFLSAQVDLEPDRRNNESVSQVNISASYPVTPLEVPAPVPVLSVTDQVSVMGVDDLPSVIGSSAGGKLNLDERTSRDPVTVSVEDRANRLERATENDLLVAIEKCDTDIRRDAPDPLADLAERPTVQFQVIRPYALKHLFP</sequence>
<keyword evidence="1" id="KW-0677">Repeat</keyword>
<feature type="compositionally biased region" description="Acidic residues" evidence="4">
    <location>
        <begin position="600"/>
        <end position="619"/>
    </location>
</feature>
<dbReference type="GO" id="GO:0003723">
    <property type="term" value="F:RNA binding"/>
    <property type="evidence" value="ECO:0007669"/>
    <property type="project" value="UniProtKB-UniRule"/>
</dbReference>
<accession>A0A0F7SMB1</accession>
<evidence type="ECO:0000256" key="4">
    <source>
        <dbReference type="SAM" id="MobiDB-lite"/>
    </source>
</evidence>
<feature type="region of interest" description="Disordered" evidence="4">
    <location>
        <begin position="515"/>
        <end position="537"/>
    </location>
</feature>
<dbReference type="InterPro" id="IPR000504">
    <property type="entry name" value="RRM_dom"/>
</dbReference>
<dbReference type="SMART" id="SM00360">
    <property type="entry name" value="RRM"/>
    <property type="match status" value="2"/>
</dbReference>
<dbReference type="Gene3D" id="1.10.1900.10">
    <property type="entry name" value="c-terminal domain of poly(a) binding protein"/>
    <property type="match status" value="1"/>
</dbReference>
<dbReference type="SUPFAM" id="SSF54928">
    <property type="entry name" value="RNA-binding domain, RBD"/>
    <property type="match status" value="2"/>
</dbReference>
<keyword evidence="2 3" id="KW-0694">RNA-binding</keyword>
<name>A0A0F7SMB1_PHARH</name>
<evidence type="ECO:0000313" key="6">
    <source>
        <dbReference type="EMBL" id="CED83217.1"/>
    </source>
</evidence>
<evidence type="ECO:0000259" key="5">
    <source>
        <dbReference type="PROSITE" id="PS50102"/>
    </source>
</evidence>
<dbReference type="Gene3D" id="3.30.70.330">
    <property type="match status" value="1"/>
</dbReference>
<protein>
    <submittedName>
        <fullName evidence="6">Polyadenylate-binding protein (RRM superfamily)</fullName>
    </submittedName>
</protein>
<dbReference type="SUPFAM" id="SSF63570">
    <property type="entry name" value="PABC (PABP) domain"/>
    <property type="match status" value="1"/>
</dbReference>
<feature type="compositionally biased region" description="Basic and acidic residues" evidence="4">
    <location>
        <begin position="515"/>
        <end position="525"/>
    </location>
</feature>
<dbReference type="Pfam" id="PF00076">
    <property type="entry name" value="RRM_1"/>
    <property type="match status" value="1"/>
</dbReference>
<dbReference type="PROSITE" id="PS50102">
    <property type="entry name" value="RRM"/>
    <property type="match status" value="1"/>
</dbReference>
<feature type="compositionally biased region" description="Polar residues" evidence="4">
    <location>
        <begin position="526"/>
        <end position="537"/>
    </location>
</feature>
<feature type="domain" description="RRM" evidence="5">
    <location>
        <begin position="286"/>
        <end position="363"/>
    </location>
</feature>
<dbReference type="EMBL" id="LN483142">
    <property type="protein sequence ID" value="CED83217.1"/>
    <property type="molecule type" value="Genomic_DNA"/>
</dbReference>
<dbReference type="InterPro" id="IPR012677">
    <property type="entry name" value="Nucleotide-bd_a/b_plait_sf"/>
</dbReference>
<dbReference type="InterPro" id="IPR035979">
    <property type="entry name" value="RBD_domain_sf"/>
</dbReference>
<feature type="region of interest" description="Disordered" evidence="4">
    <location>
        <begin position="600"/>
        <end position="624"/>
    </location>
</feature>
<dbReference type="AlphaFoldDB" id="A0A0F7SMB1"/>
<proteinExistence type="predicted"/>
<organism evidence="6">
    <name type="scientific">Phaffia rhodozyma</name>
    <name type="common">Yeast</name>
    <name type="synonym">Xanthophyllomyces dendrorhous</name>
    <dbReference type="NCBI Taxonomy" id="264483"/>
    <lineage>
        <taxon>Eukaryota</taxon>
        <taxon>Fungi</taxon>
        <taxon>Dikarya</taxon>
        <taxon>Basidiomycota</taxon>
        <taxon>Agaricomycotina</taxon>
        <taxon>Tremellomycetes</taxon>
        <taxon>Cystofilobasidiales</taxon>
        <taxon>Mrakiaceae</taxon>
        <taxon>Phaffia</taxon>
    </lineage>
</organism>
<reference evidence="6" key="1">
    <citation type="submission" date="2014-08" db="EMBL/GenBank/DDBJ databases">
        <authorList>
            <person name="Sharma Rahul"/>
            <person name="Thines Marco"/>
        </authorList>
    </citation>
    <scope>NUCLEOTIDE SEQUENCE</scope>
</reference>
<evidence type="ECO:0000256" key="1">
    <source>
        <dbReference type="ARBA" id="ARBA00022737"/>
    </source>
</evidence>
<evidence type="ECO:0000256" key="2">
    <source>
        <dbReference type="ARBA" id="ARBA00022884"/>
    </source>
</evidence>
<dbReference type="PANTHER" id="PTHR24012">
    <property type="entry name" value="RNA BINDING PROTEIN"/>
    <property type="match status" value="1"/>
</dbReference>